<sequence length="200" mass="22819">MTMRERMLAVVRLREHDRVPFVQYDGTGGPSEEIWSLIGRDRMGLLRWTAVHRVEHPDCARESTHIEREGLSGTRTVMHTPEGSLTEERLRQPTYGAGVIRSHFVKEPADYKVLAAFLRDAVVLPDMEALERILRELGEDGLPHVCVDRTPYQQLWVRWVSIEDLALHLVDCPDLVEECVSLMAANLRKQFEIAAKSPAP</sequence>
<reference evidence="1" key="1">
    <citation type="journal article" date="2014" name="Front. Microbiol.">
        <title>High frequency of phylogenetically diverse reductive dehalogenase-homologous genes in deep subseafloor sedimentary metagenomes.</title>
        <authorList>
            <person name="Kawai M."/>
            <person name="Futagami T."/>
            <person name="Toyoda A."/>
            <person name="Takaki Y."/>
            <person name="Nishi S."/>
            <person name="Hori S."/>
            <person name="Arai W."/>
            <person name="Tsubouchi T."/>
            <person name="Morono Y."/>
            <person name="Uchiyama I."/>
            <person name="Ito T."/>
            <person name="Fujiyama A."/>
            <person name="Inagaki F."/>
            <person name="Takami H."/>
        </authorList>
    </citation>
    <scope>NUCLEOTIDE SEQUENCE</scope>
    <source>
        <strain evidence="1">Expedition CK06-06</strain>
    </source>
</reference>
<accession>X1ISR6</accession>
<organism evidence="1">
    <name type="scientific">marine sediment metagenome</name>
    <dbReference type="NCBI Taxonomy" id="412755"/>
    <lineage>
        <taxon>unclassified sequences</taxon>
        <taxon>metagenomes</taxon>
        <taxon>ecological metagenomes</taxon>
    </lineage>
</organism>
<dbReference type="EMBL" id="BARU01037190">
    <property type="protein sequence ID" value="GAH85461.1"/>
    <property type="molecule type" value="Genomic_DNA"/>
</dbReference>
<comment type="caution">
    <text evidence="1">The sequence shown here is derived from an EMBL/GenBank/DDBJ whole genome shotgun (WGS) entry which is preliminary data.</text>
</comment>
<gene>
    <name evidence="1" type="ORF">S03H2_57981</name>
</gene>
<evidence type="ECO:0000313" key="1">
    <source>
        <dbReference type="EMBL" id="GAH85461.1"/>
    </source>
</evidence>
<protein>
    <submittedName>
        <fullName evidence="1">Uncharacterized protein</fullName>
    </submittedName>
</protein>
<feature type="non-terminal residue" evidence="1">
    <location>
        <position position="200"/>
    </location>
</feature>
<dbReference type="AlphaFoldDB" id="X1ISR6"/>
<dbReference type="InterPro" id="IPR038071">
    <property type="entry name" value="UROD/MetE-like_sf"/>
</dbReference>
<name>X1ISR6_9ZZZZ</name>
<proteinExistence type="predicted"/>
<dbReference type="Gene3D" id="3.20.20.210">
    <property type="match status" value="1"/>
</dbReference>